<comment type="caution">
    <text evidence="1">The sequence shown here is derived from an EMBL/GenBank/DDBJ whole genome shotgun (WGS) entry which is preliminary data.</text>
</comment>
<reference evidence="1 2" key="1">
    <citation type="submission" date="2019-07" db="EMBL/GenBank/DDBJ databases">
        <title>Genomics analysis of Aphanomyces spp. identifies a new class of oomycete effector associated with host adaptation.</title>
        <authorList>
            <person name="Gaulin E."/>
        </authorList>
    </citation>
    <scope>NUCLEOTIDE SEQUENCE [LARGE SCALE GENOMIC DNA]</scope>
    <source>
        <strain evidence="1 2">ATCC 201684</strain>
    </source>
</reference>
<organism evidence="1 2">
    <name type="scientific">Aphanomyces euteiches</name>
    <dbReference type="NCBI Taxonomy" id="100861"/>
    <lineage>
        <taxon>Eukaryota</taxon>
        <taxon>Sar</taxon>
        <taxon>Stramenopiles</taxon>
        <taxon>Oomycota</taxon>
        <taxon>Saprolegniomycetes</taxon>
        <taxon>Saprolegniales</taxon>
        <taxon>Verrucalvaceae</taxon>
        <taxon>Aphanomyces</taxon>
    </lineage>
</organism>
<dbReference type="Proteomes" id="UP000481153">
    <property type="component" value="Unassembled WGS sequence"/>
</dbReference>
<dbReference type="VEuPathDB" id="FungiDB:AeMF1_016311"/>
<accession>A0A6G0WY45</accession>
<proteinExistence type="predicted"/>
<dbReference type="EMBL" id="VJMJ01000132">
    <property type="protein sequence ID" value="KAF0732465.1"/>
    <property type="molecule type" value="Genomic_DNA"/>
</dbReference>
<evidence type="ECO:0000313" key="2">
    <source>
        <dbReference type="Proteomes" id="UP000481153"/>
    </source>
</evidence>
<sequence length="205" mass="23219">MTKLCDRFMESMLSPNMAVRLLPRAHLFRPMLELTAILHCDASLLQSLSDHGQLSDMETGKMLAFVISKWSTHEPTERRQRDDILRLRAQLSTRPLDFRQAMCILVDRANLHGVECLYAMAPVAYGSWPVNIAAAHGQLDIVKFFLTTTRPRKHKRVGSSCDEWSLGRCPISPRELHGGGHKESHGWSCNQRTFGNRPLPARASM</sequence>
<gene>
    <name evidence="1" type="ORF">Ae201684_010455</name>
</gene>
<keyword evidence="2" id="KW-1185">Reference proteome</keyword>
<name>A0A6G0WY45_9STRA</name>
<dbReference type="AlphaFoldDB" id="A0A6G0WY45"/>
<evidence type="ECO:0000313" key="1">
    <source>
        <dbReference type="EMBL" id="KAF0732465.1"/>
    </source>
</evidence>
<protein>
    <submittedName>
        <fullName evidence="1">Uncharacterized protein</fullName>
    </submittedName>
</protein>